<dbReference type="Proteomes" id="UP001143474">
    <property type="component" value="Unassembled WGS sequence"/>
</dbReference>
<accession>A0A9W6I5Y1</accession>
<proteinExistence type="predicted"/>
<gene>
    <name evidence="2" type="ORF">GCM10017600_51910</name>
</gene>
<reference evidence="2" key="2">
    <citation type="submission" date="2023-01" db="EMBL/GenBank/DDBJ databases">
        <authorList>
            <person name="Sun Q."/>
            <person name="Evtushenko L."/>
        </authorList>
    </citation>
    <scope>NUCLEOTIDE SEQUENCE</scope>
    <source>
        <strain evidence="2">VKM Ac-2007</strain>
    </source>
</reference>
<dbReference type="EMBL" id="BSEV01000013">
    <property type="protein sequence ID" value="GLK11783.1"/>
    <property type="molecule type" value="Genomic_DNA"/>
</dbReference>
<name>A0A9W6I5Y1_9ACTN</name>
<evidence type="ECO:0000313" key="3">
    <source>
        <dbReference type="Proteomes" id="UP001143474"/>
    </source>
</evidence>
<comment type="caution">
    <text evidence="2">The sequence shown here is derived from an EMBL/GenBank/DDBJ whole genome shotgun (WGS) entry which is preliminary data.</text>
</comment>
<evidence type="ECO:0000256" key="1">
    <source>
        <dbReference type="SAM" id="MobiDB-lite"/>
    </source>
</evidence>
<dbReference type="AlphaFoldDB" id="A0A9W6I5Y1"/>
<reference evidence="2" key="1">
    <citation type="journal article" date="2014" name="Int. J. Syst. Evol. Microbiol.">
        <title>Complete genome sequence of Corynebacterium casei LMG S-19264T (=DSM 44701T), isolated from a smear-ripened cheese.</title>
        <authorList>
            <consortium name="US DOE Joint Genome Institute (JGI-PGF)"/>
            <person name="Walter F."/>
            <person name="Albersmeier A."/>
            <person name="Kalinowski J."/>
            <person name="Ruckert C."/>
        </authorList>
    </citation>
    <scope>NUCLEOTIDE SEQUENCE</scope>
    <source>
        <strain evidence="2">VKM Ac-2007</strain>
    </source>
</reference>
<feature type="region of interest" description="Disordered" evidence="1">
    <location>
        <begin position="23"/>
        <end position="57"/>
    </location>
</feature>
<keyword evidence="3" id="KW-1185">Reference proteome</keyword>
<sequence>MTWSPPMTVSKGAELISAPPAAAVVRKRGPRRARWEGESHATGARRGGLVRTGLSPEEKDHIRFRKAYPGVTGENRRDKQEFK</sequence>
<protein>
    <submittedName>
        <fullName evidence="2">Uncharacterized protein</fullName>
    </submittedName>
</protein>
<evidence type="ECO:0000313" key="2">
    <source>
        <dbReference type="EMBL" id="GLK11783.1"/>
    </source>
</evidence>
<organism evidence="2 3">
    <name type="scientific">Streptosporangium carneum</name>
    <dbReference type="NCBI Taxonomy" id="47481"/>
    <lineage>
        <taxon>Bacteria</taxon>
        <taxon>Bacillati</taxon>
        <taxon>Actinomycetota</taxon>
        <taxon>Actinomycetes</taxon>
        <taxon>Streptosporangiales</taxon>
        <taxon>Streptosporangiaceae</taxon>
        <taxon>Streptosporangium</taxon>
    </lineage>
</organism>